<dbReference type="AlphaFoldDB" id="A0A9N8PZV2"/>
<proteinExistence type="predicted"/>
<protein>
    <submittedName>
        <fullName evidence="1">Uncharacterized protein</fullName>
    </submittedName>
</protein>
<accession>A0A9N8PZV2</accession>
<reference evidence="1" key="1">
    <citation type="submission" date="2021-12" db="EMBL/GenBank/DDBJ databases">
        <authorList>
            <person name="King R."/>
        </authorList>
    </citation>
    <scope>NUCLEOTIDE SEQUENCE</scope>
</reference>
<sequence>MEIDSLRNVRSEVTCVLSNLRWPPDGWRLHPRWRVTVDMRVTRELGLNWRLPTFVRYVLRCGSTRLQYSRSSEGVRLLTVIVLIPMKLVTDCRHAASWALDYEQQLGHLHDF</sequence>
<evidence type="ECO:0000313" key="1">
    <source>
        <dbReference type="EMBL" id="CAD0205034.1"/>
    </source>
</evidence>
<name>A0A9N8PZV2_CHRIL</name>
<evidence type="ECO:0000313" key="2">
    <source>
        <dbReference type="Proteomes" id="UP001154114"/>
    </source>
</evidence>
<organism evidence="1 2">
    <name type="scientific">Chrysodeixis includens</name>
    <name type="common">Soybean looper</name>
    <name type="synonym">Pseudoplusia includens</name>
    <dbReference type="NCBI Taxonomy" id="689277"/>
    <lineage>
        <taxon>Eukaryota</taxon>
        <taxon>Metazoa</taxon>
        <taxon>Ecdysozoa</taxon>
        <taxon>Arthropoda</taxon>
        <taxon>Hexapoda</taxon>
        <taxon>Insecta</taxon>
        <taxon>Pterygota</taxon>
        <taxon>Neoptera</taxon>
        <taxon>Endopterygota</taxon>
        <taxon>Lepidoptera</taxon>
        <taxon>Glossata</taxon>
        <taxon>Ditrysia</taxon>
        <taxon>Noctuoidea</taxon>
        <taxon>Noctuidae</taxon>
        <taxon>Plusiinae</taxon>
        <taxon>Chrysodeixis</taxon>
    </lineage>
</organism>
<keyword evidence="2" id="KW-1185">Reference proteome</keyword>
<gene>
    <name evidence="1" type="ORF">CINC_LOCUS7338</name>
</gene>
<dbReference type="Proteomes" id="UP001154114">
    <property type="component" value="Chromosome 23"/>
</dbReference>
<dbReference type="EMBL" id="LR824026">
    <property type="protein sequence ID" value="CAD0205034.1"/>
    <property type="molecule type" value="Genomic_DNA"/>
</dbReference>